<evidence type="ECO:0000256" key="1">
    <source>
        <dbReference type="ARBA" id="ARBA00004651"/>
    </source>
</evidence>
<feature type="domain" description="K+ potassium transporter integral membrane" evidence="4">
    <location>
        <begin position="25"/>
        <end position="321"/>
    </location>
</feature>
<dbReference type="Proteomes" id="UP001164929">
    <property type="component" value="Chromosome 12"/>
</dbReference>
<keyword evidence="6" id="KW-1185">Reference proteome</keyword>
<sequence length="514" mass="57435">MDHPPSPTTSSDRLKETWSHALVLSFQTLGVVCGRLSTAPLYVFGTIQTKDFKSNEIAYEYFSFILWTLTVVSLLKYAFIVLRADDNGEGGVFALYSLLRRHAKVGLIPNDTSTNEVMQHEEESTFRGKVESRARRAIKNHGRSHYLMLFTALFGACMIIGDGVITPSISVLSASSGLQRSLSEIKYSSSPDAQGAISDALKKYVPVPSACVITVCLFILQHYGTHKIGFMFAPIVTIWLLFIGGVGIYNIFHWNPEIFSALSPVYMYRFVRNINKDRWKSLGSILLCIAGSETMFTDLGHFSKRSIKITLVYLIYPVLIFIANPEHLRHVFILLSLLASAVGSQATITASFSIINQCRALSCFPRVKVIHTSDKRHGQVYIPDVNWLLMAFSLSITLGFHDVTRIANAAGMAIVFGMIVTTCMMSLVMALYWEKSLFISGFFLMFISGADLRVLQAQPVPCVPPSQRCCVGRVGGKDYRIYRCIVRYGYCDQVRETDDFEEQIIGAQSENTFP</sequence>
<dbReference type="GO" id="GO:0005886">
    <property type="term" value="C:plasma membrane"/>
    <property type="evidence" value="ECO:0007669"/>
    <property type="project" value="UniProtKB-SubCell"/>
</dbReference>
<comment type="subcellular location">
    <subcellularLocation>
        <location evidence="1">Cell membrane</location>
        <topology evidence="1">Multi-pass membrane protein</topology>
    </subcellularLocation>
</comment>
<comment type="caution">
    <text evidence="5">The sequence shown here is derived from an EMBL/GenBank/DDBJ whole genome shotgun (WGS) entry which is preliminary data.</text>
</comment>
<dbReference type="PANTHER" id="PTHR30540">
    <property type="entry name" value="OSMOTIC STRESS POTASSIUM TRANSPORTER"/>
    <property type="match status" value="1"/>
</dbReference>
<name>A0AAD6M3T1_9ROSI</name>
<feature type="transmembrane region" description="Helical" evidence="3">
    <location>
        <begin position="21"/>
        <end position="44"/>
    </location>
</feature>
<evidence type="ECO:0000313" key="5">
    <source>
        <dbReference type="EMBL" id="KAJ6976982.1"/>
    </source>
</evidence>
<accession>A0AAD6M3T1</accession>
<dbReference type="InterPro" id="IPR003855">
    <property type="entry name" value="K+_transporter"/>
</dbReference>
<feature type="transmembrane region" description="Helical" evidence="3">
    <location>
        <begin position="331"/>
        <end position="355"/>
    </location>
</feature>
<keyword evidence="3" id="KW-1133">Transmembrane helix</keyword>
<feature type="transmembrane region" description="Helical" evidence="3">
    <location>
        <begin position="410"/>
        <end position="431"/>
    </location>
</feature>
<dbReference type="AlphaFoldDB" id="A0AAD6M3T1"/>
<evidence type="ECO:0000313" key="6">
    <source>
        <dbReference type="Proteomes" id="UP001164929"/>
    </source>
</evidence>
<evidence type="ECO:0000256" key="2">
    <source>
        <dbReference type="ARBA" id="ARBA00008440"/>
    </source>
</evidence>
<feature type="transmembrane region" description="Helical" evidence="3">
    <location>
        <begin position="230"/>
        <end position="252"/>
    </location>
</feature>
<protein>
    <submittedName>
        <fullName evidence="5">Potassium transporter 1 isoform X1</fullName>
    </submittedName>
</protein>
<feature type="transmembrane region" description="Helical" evidence="3">
    <location>
        <begin position="64"/>
        <end position="82"/>
    </location>
</feature>
<dbReference type="GO" id="GO:0015079">
    <property type="term" value="F:potassium ion transmembrane transporter activity"/>
    <property type="evidence" value="ECO:0007669"/>
    <property type="project" value="InterPro"/>
</dbReference>
<dbReference type="InterPro" id="IPR053951">
    <property type="entry name" value="K_trans_N"/>
</dbReference>
<feature type="transmembrane region" description="Helical" evidence="3">
    <location>
        <begin position="306"/>
        <end position="324"/>
    </location>
</feature>
<keyword evidence="3" id="KW-0812">Transmembrane</keyword>
<organism evidence="5 6">
    <name type="scientific">Populus alba x Populus x berolinensis</name>
    <dbReference type="NCBI Taxonomy" id="444605"/>
    <lineage>
        <taxon>Eukaryota</taxon>
        <taxon>Viridiplantae</taxon>
        <taxon>Streptophyta</taxon>
        <taxon>Embryophyta</taxon>
        <taxon>Tracheophyta</taxon>
        <taxon>Spermatophyta</taxon>
        <taxon>Magnoliopsida</taxon>
        <taxon>eudicotyledons</taxon>
        <taxon>Gunneridae</taxon>
        <taxon>Pentapetalae</taxon>
        <taxon>rosids</taxon>
        <taxon>fabids</taxon>
        <taxon>Malpighiales</taxon>
        <taxon>Salicaceae</taxon>
        <taxon>Saliceae</taxon>
        <taxon>Populus</taxon>
    </lineage>
</organism>
<dbReference type="PANTHER" id="PTHR30540:SF97">
    <property type="entry name" value="POTASSIUM TRANSPORTER"/>
    <property type="match status" value="1"/>
</dbReference>
<dbReference type="EMBL" id="JAQIZT010000012">
    <property type="protein sequence ID" value="KAJ6976982.1"/>
    <property type="molecule type" value="Genomic_DNA"/>
</dbReference>
<comment type="similarity">
    <text evidence="2">Belongs to the HAK/KUP transporter (TC 2.A.72.3) family.</text>
</comment>
<dbReference type="Pfam" id="PF02705">
    <property type="entry name" value="K_trans"/>
    <property type="match status" value="1"/>
</dbReference>
<gene>
    <name evidence="5" type="ORF">NC653_028997</name>
</gene>
<feature type="transmembrane region" description="Helical" evidence="3">
    <location>
        <begin position="146"/>
        <end position="165"/>
    </location>
</feature>
<keyword evidence="3" id="KW-0472">Membrane</keyword>
<reference evidence="5" key="1">
    <citation type="journal article" date="2023" name="Mol. Ecol. Resour.">
        <title>Chromosome-level genome assembly of a triploid poplar Populus alba 'Berolinensis'.</title>
        <authorList>
            <person name="Chen S."/>
            <person name="Yu Y."/>
            <person name="Wang X."/>
            <person name="Wang S."/>
            <person name="Zhang T."/>
            <person name="Zhou Y."/>
            <person name="He R."/>
            <person name="Meng N."/>
            <person name="Wang Y."/>
            <person name="Liu W."/>
            <person name="Liu Z."/>
            <person name="Liu J."/>
            <person name="Guo Q."/>
            <person name="Huang H."/>
            <person name="Sederoff R.R."/>
            <person name="Wang G."/>
            <person name="Qu G."/>
            <person name="Chen S."/>
        </authorList>
    </citation>
    <scope>NUCLEOTIDE SEQUENCE</scope>
    <source>
        <strain evidence="5">SC-2020</strain>
    </source>
</reference>
<evidence type="ECO:0000259" key="4">
    <source>
        <dbReference type="Pfam" id="PF02705"/>
    </source>
</evidence>
<evidence type="ECO:0000256" key="3">
    <source>
        <dbReference type="SAM" id="Phobius"/>
    </source>
</evidence>
<proteinExistence type="inferred from homology"/>